<accession>A0AAD7FI48</accession>
<feature type="compositionally biased region" description="Basic and acidic residues" evidence="1">
    <location>
        <begin position="82"/>
        <end position="93"/>
    </location>
</feature>
<reference evidence="2" key="1">
    <citation type="submission" date="2023-03" db="EMBL/GenBank/DDBJ databases">
        <title>Massive genome expansion in bonnet fungi (Mycena s.s.) driven by repeated elements and novel gene families across ecological guilds.</title>
        <authorList>
            <consortium name="Lawrence Berkeley National Laboratory"/>
            <person name="Harder C.B."/>
            <person name="Miyauchi S."/>
            <person name="Viragh M."/>
            <person name="Kuo A."/>
            <person name="Thoen E."/>
            <person name="Andreopoulos B."/>
            <person name="Lu D."/>
            <person name="Skrede I."/>
            <person name="Drula E."/>
            <person name="Henrissat B."/>
            <person name="Morin E."/>
            <person name="Kohler A."/>
            <person name="Barry K."/>
            <person name="LaButti K."/>
            <person name="Morin E."/>
            <person name="Salamov A."/>
            <person name="Lipzen A."/>
            <person name="Mereny Z."/>
            <person name="Hegedus B."/>
            <person name="Baldrian P."/>
            <person name="Stursova M."/>
            <person name="Weitz H."/>
            <person name="Taylor A."/>
            <person name="Grigoriev I.V."/>
            <person name="Nagy L.G."/>
            <person name="Martin F."/>
            <person name="Kauserud H."/>
        </authorList>
    </citation>
    <scope>NUCLEOTIDE SEQUENCE</scope>
    <source>
        <strain evidence="2">9284</strain>
    </source>
</reference>
<dbReference type="AlphaFoldDB" id="A0AAD7FI48"/>
<organism evidence="2 3">
    <name type="scientific">Roridomyces roridus</name>
    <dbReference type="NCBI Taxonomy" id="1738132"/>
    <lineage>
        <taxon>Eukaryota</taxon>
        <taxon>Fungi</taxon>
        <taxon>Dikarya</taxon>
        <taxon>Basidiomycota</taxon>
        <taxon>Agaricomycotina</taxon>
        <taxon>Agaricomycetes</taxon>
        <taxon>Agaricomycetidae</taxon>
        <taxon>Agaricales</taxon>
        <taxon>Marasmiineae</taxon>
        <taxon>Mycenaceae</taxon>
        <taxon>Roridomyces</taxon>
    </lineage>
</organism>
<proteinExistence type="predicted"/>
<name>A0AAD7FI48_9AGAR</name>
<keyword evidence="3" id="KW-1185">Reference proteome</keyword>
<comment type="caution">
    <text evidence="2">The sequence shown here is derived from an EMBL/GenBank/DDBJ whole genome shotgun (WGS) entry which is preliminary data.</text>
</comment>
<evidence type="ECO:0000313" key="2">
    <source>
        <dbReference type="EMBL" id="KAJ7625676.1"/>
    </source>
</evidence>
<dbReference type="EMBL" id="JARKIF010000012">
    <property type="protein sequence ID" value="KAJ7625676.1"/>
    <property type="molecule type" value="Genomic_DNA"/>
</dbReference>
<gene>
    <name evidence="2" type="ORF">FB45DRAFT_868843</name>
</gene>
<feature type="region of interest" description="Disordered" evidence="1">
    <location>
        <begin position="149"/>
        <end position="194"/>
    </location>
</feature>
<protein>
    <submittedName>
        <fullName evidence="2">Uncharacterized protein</fullName>
    </submittedName>
</protein>
<dbReference type="Proteomes" id="UP001221142">
    <property type="component" value="Unassembled WGS sequence"/>
</dbReference>
<sequence length="332" mass="36244">MTNWVTPSENPVSGNIAGHQEVSAELGWYHFGILCLPALPLAALHYYRVLRLPPHPIAPRLPPPSSSCPSLKKTGSPFHTPSHRDGSLDESRETRAAQLASKRACLVALSLSSWSNPTAWRRRDRLSTPTVLIATGSLTTAEGMLHFSITPTDNPSRIGPPAPLPDEISAKRKSRKSSPWTSLKLGNGSIHSFPTRTDCSQPKLNTPPPTQDLEGCVWCFFLGLENVSRPSASGVTGPKRRATAMPFSALDLAFSFSQHHTRRPPSPTHRDEGSGVRNLASVRRADGGRCWVARAAQYQSKEHIIPYPLVHPVASCGIVQDRAVSIWLFVQV</sequence>
<evidence type="ECO:0000256" key="1">
    <source>
        <dbReference type="SAM" id="MobiDB-lite"/>
    </source>
</evidence>
<evidence type="ECO:0000313" key="3">
    <source>
        <dbReference type="Proteomes" id="UP001221142"/>
    </source>
</evidence>
<feature type="region of interest" description="Disordered" evidence="1">
    <location>
        <begin position="61"/>
        <end position="93"/>
    </location>
</feature>